<evidence type="ECO:0000313" key="2">
    <source>
        <dbReference type="EMBL" id="RWS18692.1"/>
    </source>
</evidence>
<dbReference type="AlphaFoldDB" id="A0A443RTQ6"/>
<dbReference type="PRINTS" id="PR00252">
    <property type="entry name" value="NRIONCHANNEL"/>
</dbReference>
<feature type="domain" description="Neurotransmitter-gated ion-channel ligand-binding" evidence="1">
    <location>
        <begin position="40"/>
        <end position="190"/>
    </location>
</feature>
<dbReference type="Pfam" id="PF02931">
    <property type="entry name" value="Neur_chan_LBD"/>
    <property type="match status" value="1"/>
</dbReference>
<dbReference type="PANTHER" id="PTHR18945">
    <property type="entry name" value="NEUROTRANSMITTER GATED ION CHANNEL"/>
    <property type="match status" value="1"/>
</dbReference>
<dbReference type="Gene3D" id="2.70.170.10">
    <property type="entry name" value="Neurotransmitter-gated ion-channel ligand-binding domain"/>
    <property type="match status" value="1"/>
</dbReference>
<dbReference type="Proteomes" id="UP000288716">
    <property type="component" value="Unassembled WGS sequence"/>
</dbReference>
<organism evidence="2 3">
    <name type="scientific">Leptotrombidium deliense</name>
    <dbReference type="NCBI Taxonomy" id="299467"/>
    <lineage>
        <taxon>Eukaryota</taxon>
        <taxon>Metazoa</taxon>
        <taxon>Ecdysozoa</taxon>
        <taxon>Arthropoda</taxon>
        <taxon>Chelicerata</taxon>
        <taxon>Arachnida</taxon>
        <taxon>Acari</taxon>
        <taxon>Acariformes</taxon>
        <taxon>Trombidiformes</taxon>
        <taxon>Prostigmata</taxon>
        <taxon>Anystina</taxon>
        <taxon>Parasitengona</taxon>
        <taxon>Trombiculoidea</taxon>
        <taxon>Trombiculidae</taxon>
        <taxon>Leptotrombidium</taxon>
    </lineage>
</organism>
<dbReference type="EMBL" id="NCKV01035733">
    <property type="protein sequence ID" value="RWS18692.1"/>
    <property type="molecule type" value="Genomic_DNA"/>
</dbReference>
<protein>
    <submittedName>
        <fullName evidence="2">GluClalpha:-like isoform F</fullName>
    </submittedName>
</protein>
<feature type="non-terminal residue" evidence="2">
    <location>
        <position position="193"/>
    </location>
</feature>
<dbReference type="GO" id="GO:0016020">
    <property type="term" value="C:membrane"/>
    <property type="evidence" value="ECO:0007669"/>
    <property type="project" value="InterPro"/>
</dbReference>
<name>A0A443RTQ6_9ACAR</name>
<comment type="caution">
    <text evidence="2">The sequence shown here is derived from an EMBL/GenBank/DDBJ whole genome shotgun (WGS) entry which is preliminary data.</text>
</comment>
<dbReference type="SUPFAM" id="SSF63712">
    <property type="entry name" value="Nicotinic receptor ligand binding domain-like"/>
    <property type="match status" value="1"/>
</dbReference>
<dbReference type="OrthoDB" id="6514602at2759"/>
<dbReference type="GO" id="GO:0004888">
    <property type="term" value="F:transmembrane signaling receptor activity"/>
    <property type="evidence" value="ECO:0007669"/>
    <property type="project" value="InterPro"/>
</dbReference>
<dbReference type="GO" id="GO:0005230">
    <property type="term" value="F:extracellular ligand-gated monoatomic ion channel activity"/>
    <property type="evidence" value="ECO:0007669"/>
    <property type="project" value="InterPro"/>
</dbReference>
<evidence type="ECO:0000259" key="1">
    <source>
        <dbReference type="Pfam" id="PF02931"/>
    </source>
</evidence>
<dbReference type="STRING" id="299467.A0A443RTQ6"/>
<dbReference type="VEuPathDB" id="VectorBase:LDEU013348"/>
<gene>
    <name evidence="2" type="ORF">B4U80_09200</name>
</gene>
<dbReference type="InterPro" id="IPR006202">
    <property type="entry name" value="Neur_chan_lig-bd"/>
</dbReference>
<sequence length="193" mass="22773">VNVRVYEQRTLNKILAKDVYDPQISPQYNETSTTWKFAFNTFYNPFSTGSAGPAIVKHNFFVRQISEIDSKKMEMKVQLTYRMQWNDIRLQYDDLNGQIRYLHTRDVNRIWTPDTFVSNEIDGHFHDIFSPNVLLRIYPNGDVLFSTRLSLTLSCPMDLRAFPKHRIECMIKLASYAYTTEDLLFLWKEGDPI</sequence>
<keyword evidence="3" id="KW-1185">Reference proteome</keyword>
<dbReference type="InterPro" id="IPR036734">
    <property type="entry name" value="Neur_chan_lig-bd_sf"/>
</dbReference>
<feature type="non-terminal residue" evidence="2">
    <location>
        <position position="1"/>
    </location>
</feature>
<evidence type="ECO:0000313" key="3">
    <source>
        <dbReference type="Proteomes" id="UP000288716"/>
    </source>
</evidence>
<reference evidence="2 3" key="1">
    <citation type="journal article" date="2018" name="Gigascience">
        <title>Genomes of trombidid mites reveal novel predicted allergens and laterally-transferred genes associated with secondary metabolism.</title>
        <authorList>
            <person name="Dong X."/>
            <person name="Chaisiri K."/>
            <person name="Xia D."/>
            <person name="Armstrong S.D."/>
            <person name="Fang Y."/>
            <person name="Donnelly M.J."/>
            <person name="Kadowaki T."/>
            <person name="McGarry J.W."/>
            <person name="Darby A.C."/>
            <person name="Makepeace B.L."/>
        </authorList>
    </citation>
    <scope>NUCLEOTIDE SEQUENCE [LARGE SCALE GENOMIC DNA]</scope>
    <source>
        <strain evidence="2">UoL-UT</strain>
    </source>
</reference>
<dbReference type="InterPro" id="IPR006201">
    <property type="entry name" value="Neur_channel"/>
</dbReference>
<accession>A0A443RTQ6</accession>
<proteinExistence type="predicted"/>